<reference evidence="1 2" key="1">
    <citation type="journal article" date="2019" name="Commun. Biol.">
        <title>The bagworm genome reveals a unique fibroin gene that provides high tensile strength.</title>
        <authorList>
            <person name="Kono N."/>
            <person name="Nakamura H."/>
            <person name="Ohtoshi R."/>
            <person name="Tomita M."/>
            <person name="Numata K."/>
            <person name="Arakawa K."/>
        </authorList>
    </citation>
    <scope>NUCLEOTIDE SEQUENCE [LARGE SCALE GENOMIC DNA]</scope>
</reference>
<organism evidence="1 2">
    <name type="scientific">Eumeta variegata</name>
    <name type="common">Bagworm moth</name>
    <name type="synonym">Eumeta japonica</name>
    <dbReference type="NCBI Taxonomy" id="151549"/>
    <lineage>
        <taxon>Eukaryota</taxon>
        <taxon>Metazoa</taxon>
        <taxon>Ecdysozoa</taxon>
        <taxon>Arthropoda</taxon>
        <taxon>Hexapoda</taxon>
        <taxon>Insecta</taxon>
        <taxon>Pterygota</taxon>
        <taxon>Neoptera</taxon>
        <taxon>Endopterygota</taxon>
        <taxon>Lepidoptera</taxon>
        <taxon>Glossata</taxon>
        <taxon>Ditrysia</taxon>
        <taxon>Tineoidea</taxon>
        <taxon>Psychidae</taxon>
        <taxon>Oiketicinae</taxon>
        <taxon>Eumeta</taxon>
    </lineage>
</organism>
<protein>
    <submittedName>
        <fullName evidence="1">Uncharacterized protein</fullName>
    </submittedName>
</protein>
<comment type="caution">
    <text evidence="1">The sequence shown here is derived from an EMBL/GenBank/DDBJ whole genome shotgun (WGS) entry which is preliminary data.</text>
</comment>
<proteinExistence type="predicted"/>
<accession>A0A4C1Z7J3</accession>
<evidence type="ECO:0000313" key="2">
    <source>
        <dbReference type="Proteomes" id="UP000299102"/>
    </source>
</evidence>
<keyword evidence="2" id="KW-1185">Reference proteome</keyword>
<dbReference type="AlphaFoldDB" id="A0A4C1Z7J3"/>
<dbReference type="Proteomes" id="UP000299102">
    <property type="component" value="Unassembled WGS sequence"/>
</dbReference>
<gene>
    <name evidence="1" type="ORF">EVAR_64113_1</name>
</gene>
<evidence type="ECO:0000313" key="1">
    <source>
        <dbReference type="EMBL" id="GBP83848.1"/>
    </source>
</evidence>
<dbReference type="EMBL" id="BGZK01001644">
    <property type="protein sequence ID" value="GBP83848.1"/>
    <property type="molecule type" value="Genomic_DNA"/>
</dbReference>
<name>A0A4C1Z7J3_EUMVA</name>
<sequence length="128" mass="14728">MCANFAVGCSTGTDSYWFSGFFFRRGDGGGGSVEQWWHRRCACKLRQFSLKKTSKKLKGSSFLICTYIAKTNTKPLRTKQPETHEVQACKLRERPASAARKFFEYPQRFPRARCHSTLDYGNCRNKPI</sequence>